<name>A0A9P8Q7G9_WICPI</name>
<evidence type="ECO:0000313" key="1">
    <source>
        <dbReference type="EMBL" id="KAH3685658.1"/>
    </source>
</evidence>
<comment type="caution">
    <text evidence="1">The sequence shown here is derived from an EMBL/GenBank/DDBJ whole genome shotgun (WGS) entry which is preliminary data.</text>
</comment>
<dbReference type="Proteomes" id="UP000774326">
    <property type="component" value="Unassembled WGS sequence"/>
</dbReference>
<keyword evidence="2" id="KW-1185">Reference proteome</keyword>
<gene>
    <name evidence="1" type="ORF">WICPIJ_003370</name>
</gene>
<dbReference type="EMBL" id="JAEUBG010001847">
    <property type="protein sequence ID" value="KAH3685658.1"/>
    <property type="molecule type" value="Genomic_DNA"/>
</dbReference>
<proteinExistence type="predicted"/>
<accession>A0A9P8Q7G9</accession>
<reference evidence="1" key="1">
    <citation type="journal article" date="2021" name="Open Biol.">
        <title>Shared evolutionary footprints suggest mitochondrial oxidative damage underlies multiple complex I losses in fungi.</title>
        <authorList>
            <person name="Schikora-Tamarit M.A."/>
            <person name="Marcet-Houben M."/>
            <person name="Nosek J."/>
            <person name="Gabaldon T."/>
        </authorList>
    </citation>
    <scope>NUCLEOTIDE SEQUENCE</scope>
    <source>
        <strain evidence="1">CBS2887</strain>
    </source>
</reference>
<evidence type="ECO:0000313" key="2">
    <source>
        <dbReference type="Proteomes" id="UP000774326"/>
    </source>
</evidence>
<dbReference type="AlphaFoldDB" id="A0A9P8Q7G9"/>
<organism evidence="1 2">
    <name type="scientific">Wickerhamomyces pijperi</name>
    <name type="common">Yeast</name>
    <name type="synonym">Pichia pijperi</name>
    <dbReference type="NCBI Taxonomy" id="599730"/>
    <lineage>
        <taxon>Eukaryota</taxon>
        <taxon>Fungi</taxon>
        <taxon>Dikarya</taxon>
        <taxon>Ascomycota</taxon>
        <taxon>Saccharomycotina</taxon>
        <taxon>Saccharomycetes</taxon>
        <taxon>Phaffomycetales</taxon>
        <taxon>Wickerhamomycetaceae</taxon>
        <taxon>Wickerhamomyces</taxon>
    </lineage>
</organism>
<protein>
    <submittedName>
        <fullName evidence="1">Uncharacterized protein</fullName>
    </submittedName>
</protein>
<reference evidence="1" key="2">
    <citation type="submission" date="2021-01" db="EMBL/GenBank/DDBJ databases">
        <authorList>
            <person name="Schikora-Tamarit M.A."/>
        </authorList>
    </citation>
    <scope>NUCLEOTIDE SEQUENCE</scope>
    <source>
        <strain evidence="1">CBS2887</strain>
    </source>
</reference>
<sequence length="98" mass="11557">MRVDVGQILSETFQDEHPDSLDDPNPIQQRFKFGNLDSRKNQFQRLEEQDIRLSQVADEDMFVMFTPNLLLVIRDLISDMRHPLEHGFGLCDIQDQRL</sequence>